<keyword evidence="6 11" id="KW-0067">ATP-binding</keyword>
<comment type="caution">
    <text evidence="11">The sequence shown here is derived from an EMBL/GenBank/DDBJ whole genome shotgun (WGS) entry which is preliminary data.</text>
</comment>
<dbReference type="RefSeq" id="WP_037239856.1">
    <property type="nucleotide sequence ID" value="NZ_BAWF01000062.1"/>
</dbReference>
<feature type="domain" description="ABC transporter" evidence="10">
    <location>
        <begin position="662"/>
        <end position="905"/>
    </location>
</feature>
<feature type="transmembrane region" description="Helical" evidence="9">
    <location>
        <begin position="96"/>
        <end position="116"/>
    </location>
</feature>
<feature type="transmembrane region" description="Helical" evidence="9">
    <location>
        <begin position="406"/>
        <end position="425"/>
    </location>
</feature>
<keyword evidence="7 9" id="KW-1133">Transmembrane helix</keyword>
<feature type="transmembrane region" description="Helical" evidence="9">
    <location>
        <begin position="334"/>
        <end position="367"/>
    </location>
</feature>
<evidence type="ECO:0000256" key="5">
    <source>
        <dbReference type="ARBA" id="ARBA00022741"/>
    </source>
</evidence>
<dbReference type="PANTHER" id="PTHR45772">
    <property type="entry name" value="CONSERVED COMPONENT OF ABC TRANSPORTER FOR NATURAL AMINO ACIDS-RELATED"/>
    <property type="match status" value="1"/>
</dbReference>
<dbReference type="Proteomes" id="UP000019491">
    <property type="component" value="Unassembled WGS sequence"/>
</dbReference>
<feature type="transmembrane region" description="Helical" evidence="9">
    <location>
        <begin position="267"/>
        <end position="284"/>
    </location>
</feature>
<dbReference type="GO" id="GO:0016887">
    <property type="term" value="F:ATP hydrolysis activity"/>
    <property type="evidence" value="ECO:0007669"/>
    <property type="project" value="InterPro"/>
</dbReference>
<dbReference type="Gene3D" id="3.40.50.300">
    <property type="entry name" value="P-loop containing nucleotide triphosphate hydrolases"/>
    <property type="match status" value="1"/>
</dbReference>
<keyword evidence="4 9" id="KW-0812">Transmembrane</keyword>
<dbReference type="InterPro" id="IPR001851">
    <property type="entry name" value="ABC_transp_permease"/>
</dbReference>
<keyword evidence="8 9" id="KW-0472">Membrane</keyword>
<accession>X0QD98</accession>
<dbReference type="InterPro" id="IPR051120">
    <property type="entry name" value="ABC_AA/LPS_Transport"/>
</dbReference>
<gene>
    <name evidence="11" type="ORF">RW1_062_00050</name>
</gene>
<evidence type="ECO:0000256" key="2">
    <source>
        <dbReference type="ARBA" id="ARBA00022448"/>
    </source>
</evidence>
<dbReference type="GO" id="GO:0015658">
    <property type="term" value="F:branched-chain amino acid transmembrane transporter activity"/>
    <property type="evidence" value="ECO:0007669"/>
    <property type="project" value="InterPro"/>
</dbReference>
<feature type="transmembrane region" description="Helical" evidence="9">
    <location>
        <begin position="582"/>
        <end position="601"/>
    </location>
</feature>
<organism evidence="11 12">
    <name type="scientific">Rhodococcus wratislaviensis NBRC 100605</name>
    <dbReference type="NCBI Taxonomy" id="1219028"/>
    <lineage>
        <taxon>Bacteria</taxon>
        <taxon>Bacillati</taxon>
        <taxon>Actinomycetota</taxon>
        <taxon>Actinomycetes</taxon>
        <taxon>Mycobacteriales</taxon>
        <taxon>Nocardiaceae</taxon>
        <taxon>Rhodococcus</taxon>
    </lineage>
</organism>
<comment type="subcellular location">
    <subcellularLocation>
        <location evidence="1">Cell membrane</location>
        <topology evidence="1">Multi-pass membrane protein</topology>
    </subcellularLocation>
</comment>
<evidence type="ECO:0000256" key="3">
    <source>
        <dbReference type="ARBA" id="ARBA00022475"/>
    </source>
</evidence>
<dbReference type="GO" id="GO:0005524">
    <property type="term" value="F:ATP binding"/>
    <property type="evidence" value="ECO:0007669"/>
    <property type="project" value="UniProtKB-KW"/>
</dbReference>
<dbReference type="CDD" id="cd06582">
    <property type="entry name" value="TM_PBP1_LivH_like"/>
    <property type="match status" value="1"/>
</dbReference>
<dbReference type="Pfam" id="PF12399">
    <property type="entry name" value="BCA_ABC_TP_C"/>
    <property type="match status" value="1"/>
</dbReference>
<feature type="transmembrane region" description="Helical" evidence="9">
    <location>
        <begin position="304"/>
        <end position="322"/>
    </location>
</feature>
<evidence type="ECO:0000313" key="12">
    <source>
        <dbReference type="Proteomes" id="UP000019491"/>
    </source>
</evidence>
<dbReference type="SUPFAM" id="SSF52540">
    <property type="entry name" value="P-loop containing nucleoside triphosphate hydrolases"/>
    <property type="match status" value="1"/>
</dbReference>
<feature type="transmembrane region" description="Helical" evidence="9">
    <location>
        <begin position="33"/>
        <end position="51"/>
    </location>
</feature>
<evidence type="ECO:0000256" key="1">
    <source>
        <dbReference type="ARBA" id="ARBA00004651"/>
    </source>
</evidence>
<name>X0QD98_RHOWR</name>
<dbReference type="CDD" id="cd06581">
    <property type="entry name" value="TM_PBP1_LivM_like"/>
    <property type="match status" value="1"/>
</dbReference>
<evidence type="ECO:0000313" key="11">
    <source>
        <dbReference type="EMBL" id="GAF48881.1"/>
    </source>
</evidence>
<reference evidence="11 12" key="1">
    <citation type="submission" date="2014-02" db="EMBL/GenBank/DDBJ databases">
        <title>Whole genome shotgun sequence of Rhodococcus wratislaviensis NBRC 100605.</title>
        <authorList>
            <person name="Hosoyama A."/>
            <person name="Tsuchikane K."/>
            <person name="Yoshida I."/>
            <person name="Ohji S."/>
            <person name="Ichikawa N."/>
            <person name="Yamazoe A."/>
            <person name="Fujita N."/>
        </authorList>
    </citation>
    <scope>NUCLEOTIDE SEQUENCE [LARGE SCALE GENOMIC DNA]</scope>
    <source>
        <strain evidence="11 12">NBRC 100605</strain>
    </source>
</reference>
<keyword evidence="5" id="KW-0547">Nucleotide-binding</keyword>
<feature type="transmembrane region" description="Helical" evidence="9">
    <location>
        <begin position="63"/>
        <end position="84"/>
    </location>
</feature>
<dbReference type="InterPro" id="IPR043428">
    <property type="entry name" value="LivM-like"/>
</dbReference>
<feature type="transmembrane region" description="Helical" evidence="9">
    <location>
        <begin position="458"/>
        <end position="476"/>
    </location>
</feature>
<dbReference type="InterPro" id="IPR027417">
    <property type="entry name" value="P-loop_NTPase"/>
</dbReference>
<evidence type="ECO:0000259" key="10">
    <source>
        <dbReference type="PROSITE" id="PS50893"/>
    </source>
</evidence>
<dbReference type="Pfam" id="PF02653">
    <property type="entry name" value="BPD_transp_2"/>
    <property type="match status" value="2"/>
</dbReference>
<dbReference type="InterPro" id="IPR032823">
    <property type="entry name" value="BCA_ABC_TP_C"/>
</dbReference>
<proteinExistence type="predicted"/>
<evidence type="ECO:0000256" key="7">
    <source>
        <dbReference type="ARBA" id="ARBA00022989"/>
    </source>
</evidence>
<dbReference type="PROSITE" id="PS50893">
    <property type="entry name" value="ABC_TRANSPORTER_2"/>
    <property type="match status" value="1"/>
</dbReference>
<dbReference type="EMBL" id="BAWF01000062">
    <property type="protein sequence ID" value="GAF48881.1"/>
    <property type="molecule type" value="Genomic_DNA"/>
</dbReference>
<sequence length="919" mass="95940">MVEFIRFAILGLGTGGIFALLALGTVQIHRGSGVLNFAQGAVGMVAGYVFWDLRDNRGVDGYLAMGTGVVAAAILGLLIYLVIMRPLRDAPPLTKVIATLGVMVVLQSSALLIYGSDTRSIAPTIPANAWNIGGGVAIGVDRIILFSTAIVVAVALTMLYRFTQFGMATEASAENPLATAALGHSPDRLAALNWVLGSAVGGLAGVLVVQITGLNITLLVLLTIPSLAAALVGRLHSYMLTVLGALLIGVGQSLVTRYIDVSGLSSALPFIVIFVLVLLSGRALPTRGEASMGLPRVGTGRVSPVNIVLVGAVALILVWTVFSSNWVNGMINTLVIAFVALSVVVVTGYAGQVSLAQIALAGLGAYFTGRLVAASDWPLWAATLAGVFATIPVGLLLALPALRARGITLAVITLGMGLVLQTMLFENSDLTGGITGTQVGNPVIFGIDVNAIAYPERYATVVIVLLLITGVGVANLRSSRVGRRLLAVRSNERAAAALGINVVEAKLFAFGIGAAIAALGGILMAFRGPSIVYSDFGVFGSVNILMWAVIGGVGYILGAGIAGTLAAGGVGAYIFDLLGDGFSEYVPLVGGIVILLVVTRLPDGLAQPNIEAWDLVASKFGRNRFSQDLPDFPERALDRQGANGETSQSAENQLTVVPPRLLKVDNVAVRFGGVVALNNVSLEVRPGEVLGLIGPNGAGKTTLIDAITGFVPNVTGDMFLDGVSIGLRAPHQRARLGIVRSWQSVEMFTHMSVGESLRLACEPRDRRSYLMSMLRLRDEPFPDSALEVAEGFGFADKLETAVDELSFADRKLLGLARSMASSPSVLLLDEPAAGLDGEEVEALRHIIPRLAKDRGMAVLLVEHDVNLVMGVSDRVMVLDFGTKIAEGSPPEVSADPAVIAAYFGEPEHLVDANADSGSR</sequence>
<evidence type="ECO:0000256" key="9">
    <source>
        <dbReference type="SAM" id="Phobius"/>
    </source>
</evidence>
<dbReference type="InterPro" id="IPR003593">
    <property type="entry name" value="AAA+_ATPase"/>
</dbReference>
<feature type="transmembrane region" description="Helical" evidence="9">
    <location>
        <begin position="546"/>
        <end position="575"/>
    </location>
</feature>
<feature type="transmembrane region" description="Helical" evidence="9">
    <location>
        <begin position="236"/>
        <end position="255"/>
    </location>
</feature>
<keyword evidence="3" id="KW-1003">Cell membrane</keyword>
<evidence type="ECO:0000256" key="8">
    <source>
        <dbReference type="ARBA" id="ARBA00023136"/>
    </source>
</evidence>
<dbReference type="GO" id="GO:0005886">
    <property type="term" value="C:plasma membrane"/>
    <property type="evidence" value="ECO:0007669"/>
    <property type="project" value="UniProtKB-SubCell"/>
</dbReference>
<dbReference type="OrthoDB" id="3396710at2"/>
<dbReference type="PANTHER" id="PTHR45772:SF4">
    <property type="entry name" value="ABC TRANSPORTER ATP-BINDING PROTEIN"/>
    <property type="match status" value="1"/>
</dbReference>
<feature type="transmembrane region" description="Helical" evidence="9">
    <location>
        <begin position="507"/>
        <end position="526"/>
    </location>
</feature>
<feature type="transmembrane region" description="Helical" evidence="9">
    <location>
        <begin position="194"/>
        <end position="224"/>
    </location>
</feature>
<protein>
    <submittedName>
        <fullName evidence="11">Putative ABC transporter ATP-binding protein</fullName>
    </submittedName>
</protein>
<keyword evidence="12" id="KW-1185">Reference proteome</keyword>
<evidence type="ECO:0000256" key="4">
    <source>
        <dbReference type="ARBA" id="ARBA00022692"/>
    </source>
</evidence>
<feature type="transmembrane region" description="Helical" evidence="9">
    <location>
        <begin position="136"/>
        <end position="160"/>
    </location>
</feature>
<feature type="transmembrane region" description="Helical" evidence="9">
    <location>
        <begin position="379"/>
        <end position="399"/>
    </location>
</feature>
<dbReference type="Pfam" id="PF00005">
    <property type="entry name" value="ABC_tran"/>
    <property type="match status" value="1"/>
</dbReference>
<dbReference type="InterPro" id="IPR003439">
    <property type="entry name" value="ABC_transporter-like_ATP-bd"/>
</dbReference>
<evidence type="ECO:0000256" key="6">
    <source>
        <dbReference type="ARBA" id="ARBA00022840"/>
    </source>
</evidence>
<dbReference type="AlphaFoldDB" id="X0QD98"/>
<keyword evidence="2" id="KW-0813">Transport</keyword>
<dbReference type="CDD" id="cd03219">
    <property type="entry name" value="ABC_Mj1267_LivG_branched"/>
    <property type="match status" value="1"/>
</dbReference>
<feature type="transmembrane region" description="Helical" evidence="9">
    <location>
        <begin position="6"/>
        <end position="26"/>
    </location>
</feature>
<dbReference type="SMART" id="SM00382">
    <property type="entry name" value="AAA"/>
    <property type="match status" value="1"/>
</dbReference>